<dbReference type="InterPro" id="IPR029063">
    <property type="entry name" value="SAM-dependent_MTases_sf"/>
</dbReference>
<evidence type="ECO:0000256" key="4">
    <source>
        <dbReference type="PROSITE-ProRule" id="PRU01024"/>
    </source>
</evidence>
<dbReference type="Gene3D" id="3.40.50.150">
    <property type="entry name" value="Vaccinia Virus protein VP39"/>
    <property type="match status" value="2"/>
</dbReference>
<keyword evidence="1 4" id="KW-0489">Methyltransferase</keyword>
<gene>
    <name evidence="6" type="ORF">GCM10023203_43200</name>
</gene>
<dbReference type="PANTHER" id="PTHR11061:SF30">
    <property type="entry name" value="TRNA (URACIL(54)-C(5))-METHYLTRANSFERASE"/>
    <property type="match status" value="1"/>
</dbReference>
<evidence type="ECO:0000256" key="2">
    <source>
        <dbReference type="ARBA" id="ARBA00022679"/>
    </source>
</evidence>
<dbReference type="InterPro" id="IPR030391">
    <property type="entry name" value="MeTrfase_TrmA_CS"/>
</dbReference>
<proteinExistence type="inferred from homology"/>
<keyword evidence="2 4" id="KW-0808">Transferase</keyword>
<name>A0ABP9ETV4_9PSEU</name>
<comment type="similarity">
    <text evidence="4">Belongs to the class I-like SAM-binding methyltransferase superfamily. RNA M5U methyltransferase family.</text>
</comment>
<reference evidence="7" key="1">
    <citation type="journal article" date="2019" name="Int. J. Syst. Evol. Microbiol.">
        <title>The Global Catalogue of Microorganisms (GCM) 10K type strain sequencing project: providing services to taxonomists for standard genome sequencing and annotation.</title>
        <authorList>
            <consortium name="The Broad Institute Genomics Platform"/>
            <consortium name="The Broad Institute Genome Sequencing Center for Infectious Disease"/>
            <person name="Wu L."/>
            <person name="Ma J."/>
        </authorList>
    </citation>
    <scope>NUCLEOTIDE SEQUENCE [LARGE SCALE GENOMIC DNA]</scope>
    <source>
        <strain evidence="7">JCM 17983</strain>
    </source>
</reference>
<dbReference type="PANTHER" id="PTHR11061">
    <property type="entry name" value="RNA M5U METHYLTRANSFERASE"/>
    <property type="match status" value="1"/>
</dbReference>
<evidence type="ECO:0000256" key="1">
    <source>
        <dbReference type="ARBA" id="ARBA00022603"/>
    </source>
</evidence>
<dbReference type="Pfam" id="PF01938">
    <property type="entry name" value="TRAM"/>
    <property type="match status" value="1"/>
</dbReference>
<protein>
    <submittedName>
        <fullName evidence="6">TRAM domain-containing protein</fullName>
    </submittedName>
</protein>
<dbReference type="Pfam" id="PF05958">
    <property type="entry name" value="tRNA_U5-meth_tr"/>
    <property type="match status" value="1"/>
</dbReference>
<dbReference type="InterPro" id="IPR012340">
    <property type="entry name" value="NA-bd_OB-fold"/>
</dbReference>
<feature type="binding site" evidence="4">
    <location>
        <position position="238"/>
    </location>
    <ligand>
        <name>S-adenosyl-L-methionine</name>
        <dbReference type="ChEBI" id="CHEBI:59789"/>
    </ligand>
</feature>
<dbReference type="PROSITE" id="PS51687">
    <property type="entry name" value="SAM_MT_RNA_M5U"/>
    <property type="match status" value="1"/>
</dbReference>
<dbReference type="SUPFAM" id="SSF53335">
    <property type="entry name" value="S-adenosyl-L-methionine-dependent methyltransferases"/>
    <property type="match status" value="1"/>
</dbReference>
<feature type="domain" description="TRAM" evidence="5">
    <location>
        <begin position="19"/>
        <end position="59"/>
    </location>
</feature>
<accession>A0ABP9ETV4</accession>
<dbReference type="Proteomes" id="UP001500457">
    <property type="component" value="Unassembled WGS sequence"/>
</dbReference>
<dbReference type="EMBL" id="BAABHQ010000013">
    <property type="protein sequence ID" value="GAA4886037.1"/>
    <property type="molecule type" value="Genomic_DNA"/>
</dbReference>
<comment type="caution">
    <text evidence="6">The sequence shown here is derived from an EMBL/GenBank/DDBJ whole genome shotgun (WGS) entry which is preliminary data.</text>
</comment>
<dbReference type="SUPFAM" id="SSF50249">
    <property type="entry name" value="Nucleic acid-binding proteins"/>
    <property type="match status" value="1"/>
</dbReference>
<feature type="binding site" evidence="4">
    <location>
        <position position="292"/>
    </location>
    <ligand>
        <name>S-adenosyl-L-methionine</name>
        <dbReference type="ChEBI" id="CHEBI:59789"/>
    </ligand>
</feature>
<keyword evidence="7" id="KW-1185">Reference proteome</keyword>
<dbReference type="Gene3D" id="2.40.50.140">
    <property type="entry name" value="Nucleic acid-binding proteins"/>
    <property type="match status" value="1"/>
</dbReference>
<evidence type="ECO:0000313" key="7">
    <source>
        <dbReference type="Proteomes" id="UP001500457"/>
    </source>
</evidence>
<feature type="active site" description="Nucleophile" evidence="4">
    <location>
        <position position="362"/>
    </location>
</feature>
<dbReference type="CDD" id="cd02440">
    <property type="entry name" value="AdoMet_MTases"/>
    <property type="match status" value="1"/>
</dbReference>
<dbReference type="PROSITE" id="PS01231">
    <property type="entry name" value="TRMA_2"/>
    <property type="match status" value="1"/>
</dbReference>
<dbReference type="InterPro" id="IPR010280">
    <property type="entry name" value="U5_MeTrfase_fam"/>
</dbReference>
<feature type="binding site" evidence="4">
    <location>
        <position position="335"/>
    </location>
    <ligand>
        <name>S-adenosyl-L-methionine</name>
        <dbReference type="ChEBI" id="CHEBI:59789"/>
    </ligand>
</feature>
<dbReference type="InterPro" id="IPR002792">
    <property type="entry name" value="TRAM_dom"/>
</dbReference>
<evidence type="ECO:0000256" key="3">
    <source>
        <dbReference type="ARBA" id="ARBA00022691"/>
    </source>
</evidence>
<feature type="binding site" evidence="4">
    <location>
        <position position="268"/>
    </location>
    <ligand>
        <name>S-adenosyl-L-methionine</name>
        <dbReference type="ChEBI" id="CHEBI:59789"/>
    </ligand>
</feature>
<dbReference type="Gene3D" id="2.40.50.1070">
    <property type="match status" value="1"/>
</dbReference>
<organism evidence="6 7">
    <name type="scientific">Actinomycetospora straminea</name>
    <dbReference type="NCBI Taxonomy" id="663607"/>
    <lineage>
        <taxon>Bacteria</taxon>
        <taxon>Bacillati</taxon>
        <taxon>Actinomycetota</taxon>
        <taxon>Actinomycetes</taxon>
        <taxon>Pseudonocardiales</taxon>
        <taxon>Pseudonocardiaceae</taxon>
        <taxon>Actinomycetospora</taxon>
    </lineage>
</organism>
<keyword evidence="3 4" id="KW-0949">S-adenosyl-L-methionine</keyword>
<evidence type="ECO:0000259" key="5">
    <source>
        <dbReference type="Pfam" id="PF01938"/>
    </source>
</evidence>
<sequence length="405" mass="42094">MSAVEPATAETLDWTDRLLEVDVGPVAHGGHCVARHEGRVVFVRHALPGERVRAVVTEDGGGSFCRADAVGVLTASPDRVEPACAWAGPGGCGGCDWQHATPAAQRALKATVVAEQLARLAGIEREVVVEELPGGPLDWRTRMRMAVTDDGRPGLRAHRSHEVLPVGDCPIAAPGALLPVLEREWTPTAEVEVVRDADGEVHAAELFEGARHPEIGSGTAHERAAGRTWTLPAAAFWQVHPHAADAVVDAVLEGVGDLAPGACAWDLYGGAGLIAAPLAERVGPEGRVVLVESDPDATAAAGECLADLPAVQVVRARVEKVLGALPGPPDVIVADPPRKGLGRGPAGELAGRGAARIVLVACDPAALARDVGALVEHGYRLDALRAFDAFPMTHHVECVATLLLA</sequence>
<evidence type="ECO:0000313" key="6">
    <source>
        <dbReference type="EMBL" id="GAA4886037.1"/>
    </source>
</evidence>